<feature type="region of interest" description="Disordered" evidence="1">
    <location>
        <begin position="69"/>
        <end position="88"/>
    </location>
</feature>
<dbReference type="WBParaSite" id="MhA1_Contig1073.frz3.gene1">
    <property type="protein sequence ID" value="MhA1_Contig1073.frz3.gene1"/>
    <property type="gene ID" value="MhA1_Contig1073.frz3.gene1"/>
</dbReference>
<dbReference type="AlphaFoldDB" id="A0A1I8AZ76"/>
<keyword evidence="2" id="KW-1185">Reference proteome</keyword>
<organism evidence="2 3">
    <name type="scientific">Meloidogyne hapla</name>
    <name type="common">Root-knot nematode worm</name>
    <dbReference type="NCBI Taxonomy" id="6305"/>
    <lineage>
        <taxon>Eukaryota</taxon>
        <taxon>Metazoa</taxon>
        <taxon>Ecdysozoa</taxon>
        <taxon>Nematoda</taxon>
        <taxon>Chromadorea</taxon>
        <taxon>Rhabditida</taxon>
        <taxon>Tylenchina</taxon>
        <taxon>Tylenchomorpha</taxon>
        <taxon>Tylenchoidea</taxon>
        <taxon>Meloidogynidae</taxon>
        <taxon>Meloidogyninae</taxon>
        <taxon>Meloidogyne</taxon>
    </lineage>
</organism>
<evidence type="ECO:0000313" key="2">
    <source>
        <dbReference type="Proteomes" id="UP000095281"/>
    </source>
</evidence>
<evidence type="ECO:0000313" key="3">
    <source>
        <dbReference type="WBParaSite" id="MhA1_Contig1073.frz3.gene1"/>
    </source>
</evidence>
<protein>
    <submittedName>
        <fullName evidence="3">Uncharacterized protein</fullName>
    </submittedName>
</protein>
<name>A0A1I8AZ76_MELHA</name>
<sequence>MITSNSNGAIQISLRNDGQNELMGMLPTENVQNNHRLAFSTFQAEMPNIVQTTNKPVVLMTASELKFNRSSENNGENNEGGPGLCTVGVRHLELKN</sequence>
<reference evidence="3" key="1">
    <citation type="submission" date="2016-11" db="UniProtKB">
        <authorList>
            <consortium name="WormBaseParasite"/>
        </authorList>
    </citation>
    <scope>IDENTIFICATION</scope>
</reference>
<accession>A0A1I8AZ76</accession>
<proteinExistence type="predicted"/>
<evidence type="ECO:0000256" key="1">
    <source>
        <dbReference type="SAM" id="MobiDB-lite"/>
    </source>
</evidence>
<dbReference type="Proteomes" id="UP000095281">
    <property type="component" value="Unplaced"/>
</dbReference>